<dbReference type="Proteomes" id="UP000294239">
    <property type="component" value="Unassembled WGS sequence"/>
</dbReference>
<dbReference type="GeneID" id="301040657"/>
<name>A0ABY1YB10_9HYPH</name>
<comment type="caution">
    <text evidence="1">The sequence shown here is derived from an EMBL/GenBank/DDBJ whole genome shotgun (WGS) entry which is preliminary data.</text>
</comment>
<keyword evidence="2" id="KW-1185">Reference proteome</keyword>
<dbReference type="InterPro" id="IPR037883">
    <property type="entry name" value="Knr4/Smi1-like_sf"/>
</dbReference>
<sequence length="154" mass="16557">MENIARLMAHDKAGELSSLTPLSNERVAAIAARFPGISSQYLEFIEKIGVGSTTRGQYVYEPEPASKAEMHPSYQAYQSASYRTLTGRPEPVENPFPSDAVAVADGGASWWYCLCPSRGPGVFCLDMGGPSFELECDDFFSFAAQTLVLGGTSG</sequence>
<dbReference type="EMBL" id="SISF01000024">
    <property type="protein sequence ID" value="TBN15906.1"/>
    <property type="molecule type" value="Genomic_DNA"/>
</dbReference>
<reference evidence="1 2" key="1">
    <citation type="submission" date="2019-02" db="EMBL/GenBank/DDBJ databases">
        <title>Current taxonomic status of genus Agrobacterium and description of Agrobacterium cavarae sp. nov. isolated from maize roots.</title>
        <authorList>
            <person name="Flores-Felix J.D."/>
            <person name="Menendez E."/>
            <person name="Ramirez-Bahena M.H."/>
            <person name="Garcia-Fraile P."/>
            <person name="Velazquez E."/>
        </authorList>
    </citation>
    <scope>NUCLEOTIDE SEQUENCE [LARGE SCALE GENOMIC DNA]</scope>
    <source>
        <strain evidence="1 2">RZME10</strain>
    </source>
</reference>
<evidence type="ECO:0008006" key="3">
    <source>
        <dbReference type="Google" id="ProtNLM"/>
    </source>
</evidence>
<proteinExistence type="predicted"/>
<evidence type="ECO:0000313" key="2">
    <source>
        <dbReference type="Proteomes" id="UP000294239"/>
    </source>
</evidence>
<protein>
    <recommendedName>
        <fullName evidence="3">Knr4/Smi1-like domain-containing protein</fullName>
    </recommendedName>
</protein>
<dbReference type="RefSeq" id="WP_130977402.1">
    <property type="nucleotide sequence ID" value="NZ_SISF01000024.1"/>
</dbReference>
<accession>A0ABY1YB10</accession>
<gene>
    <name evidence="1" type="ORF">EYC79_05605</name>
</gene>
<dbReference type="SUPFAM" id="SSF160631">
    <property type="entry name" value="SMI1/KNR4-like"/>
    <property type="match status" value="1"/>
</dbReference>
<organism evidence="1 2">
    <name type="scientific">Agrobacterium cavarae</name>
    <dbReference type="NCBI Taxonomy" id="2528239"/>
    <lineage>
        <taxon>Bacteria</taxon>
        <taxon>Pseudomonadati</taxon>
        <taxon>Pseudomonadota</taxon>
        <taxon>Alphaproteobacteria</taxon>
        <taxon>Hyphomicrobiales</taxon>
        <taxon>Rhizobiaceae</taxon>
        <taxon>Rhizobium/Agrobacterium group</taxon>
        <taxon>Agrobacterium</taxon>
    </lineage>
</organism>
<evidence type="ECO:0000313" key="1">
    <source>
        <dbReference type="EMBL" id="TBN15906.1"/>
    </source>
</evidence>
<dbReference type="Gene3D" id="3.40.1580.10">
    <property type="entry name" value="SMI1/KNR4-like"/>
    <property type="match status" value="1"/>
</dbReference>